<name>A0A1J5QS78_9ZZZZ</name>
<gene>
    <name evidence="2" type="ORF">GALL_316720</name>
</gene>
<proteinExistence type="predicted"/>
<keyword evidence="1" id="KW-1133">Transmembrane helix</keyword>
<accession>A0A1J5QS78</accession>
<organism evidence="2">
    <name type="scientific">mine drainage metagenome</name>
    <dbReference type="NCBI Taxonomy" id="410659"/>
    <lineage>
        <taxon>unclassified sequences</taxon>
        <taxon>metagenomes</taxon>
        <taxon>ecological metagenomes</taxon>
    </lineage>
</organism>
<sequence>MLVKFSIVVVLLLILGSLFSALYYLIKDKGQGERTVRALTLRISLSIGLFLVLMLGYFLGIIGHPHP</sequence>
<feature type="transmembrane region" description="Helical" evidence="1">
    <location>
        <begin position="6"/>
        <end position="26"/>
    </location>
</feature>
<keyword evidence="1" id="KW-0812">Transmembrane</keyword>
<dbReference type="Pfam" id="PF11137">
    <property type="entry name" value="DUF2909"/>
    <property type="match status" value="1"/>
</dbReference>
<reference evidence="2" key="1">
    <citation type="submission" date="2016-10" db="EMBL/GenBank/DDBJ databases">
        <title>Sequence of Gallionella enrichment culture.</title>
        <authorList>
            <person name="Poehlein A."/>
            <person name="Muehling M."/>
            <person name="Daniel R."/>
        </authorList>
    </citation>
    <scope>NUCLEOTIDE SEQUENCE</scope>
</reference>
<evidence type="ECO:0000313" key="2">
    <source>
        <dbReference type="EMBL" id="OIQ86478.1"/>
    </source>
</evidence>
<comment type="caution">
    <text evidence="2">The sequence shown here is derived from an EMBL/GenBank/DDBJ whole genome shotgun (WGS) entry which is preliminary data.</text>
</comment>
<protein>
    <recommendedName>
        <fullName evidence="3">Twin transmembrane helix small protein</fullName>
    </recommendedName>
</protein>
<evidence type="ECO:0008006" key="3">
    <source>
        <dbReference type="Google" id="ProtNLM"/>
    </source>
</evidence>
<dbReference type="NCBIfam" id="NF033233">
    <property type="entry name" value="twin_helix"/>
    <property type="match status" value="1"/>
</dbReference>
<dbReference type="AlphaFoldDB" id="A0A1J5QS78"/>
<dbReference type="InterPro" id="IPR021313">
    <property type="entry name" value="DUF2909"/>
</dbReference>
<dbReference type="EMBL" id="MLJW01000477">
    <property type="protein sequence ID" value="OIQ86478.1"/>
    <property type="molecule type" value="Genomic_DNA"/>
</dbReference>
<evidence type="ECO:0000256" key="1">
    <source>
        <dbReference type="SAM" id="Phobius"/>
    </source>
</evidence>
<feature type="transmembrane region" description="Helical" evidence="1">
    <location>
        <begin position="38"/>
        <end position="62"/>
    </location>
</feature>
<keyword evidence="1" id="KW-0472">Membrane</keyword>